<accession>A0A2H0XEC9</accession>
<dbReference type="GO" id="GO:0006974">
    <property type="term" value="P:DNA damage response"/>
    <property type="evidence" value="ECO:0007669"/>
    <property type="project" value="TreeGrafter"/>
</dbReference>
<name>A0A2H0XEC9_UNCKA</name>
<dbReference type="Proteomes" id="UP000230340">
    <property type="component" value="Unassembled WGS sequence"/>
</dbReference>
<comment type="caution">
    <text evidence="2">The sequence shown here is derived from an EMBL/GenBank/DDBJ whole genome shotgun (WGS) entry which is preliminary data.</text>
</comment>
<evidence type="ECO:0000313" key="3">
    <source>
        <dbReference type="Proteomes" id="UP000230340"/>
    </source>
</evidence>
<dbReference type="Gene3D" id="3.30.110.170">
    <property type="entry name" value="Protein of unknown function (DUF541), domain 1"/>
    <property type="match status" value="1"/>
</dbReference>
<dbReference type="AlphaFoldDB" id="A0A2H0XEC9"/>
<protein>
    <recommendedName>
        <fullName evidence="4">SIMPL domain-containing protein</fullName>
    </recommendedName>
</protein>
<evidence type="ECO:0000313" key="2">
    <source>
        <dbReference type="EMBL" id="PIS23294.1"/>
    </source>
</evidence>
<dbReference type="InterPro" id="IPR007497">
    <property type="entry name" value="SIMPL/DUF541"/>
</dbReference>
<reference evidence="3" key="1">
    <citation type="submission" date="2017-09" db="EMBL/GenBank/DDBJ databases">
        <title>Depth-based differentiation of microbial function through sediment-hosted aquifers and enrichment of novel symbionts in the deep terrestrial subsurface.</title>
        <authorList>
            <person name="Probst A.J."/>
            <person name="Ladd B."/>
            <person name="Jarett J.K."/>
            <person name="Geller-Mcgrath D.E."/>
            <person name="Sieber C.M.K."/>
            <person name="Emerson J.B."/>
            <person name="Anantharaman K."/>
            <person name="Thomas B.C."/>
            <person name="Malmstrom R."/>
            <person name="Stieglmeier M."/>
            <person name="Klingl A."/>
            <person name="Woyke T."/>
            <person name="Ryan C.M."/>
            <person name="Banfield J.F."/>
        </authorList>
    </citation>
    <scope>NUCLEOTIDE SEQUENCE [LARGE SCALE GENOMIC DNA]</scope>
</reference>
<sequence>MNFSKLPLQAMILVLFTTVIILLLSYLFPWRNINWGNLTYSYQKSVTVSGMSEKKEANQVASYSAGVSTYNDSKEKAIAEVNDKISAITKAVKDFGIAETDIQTQNLSIYQNQDYVYEGDRQKYKPGQWNVLNTVTINLKDVKRASDLATLLAGSGATNVYGPSFSIEDTKEIEKSLLGEAINDARSKADIIARSSGKRLGEVLNVAEGGTSSPYPVLKADYGRMGGGGSVPVEPGSTNIQKTVTVTFELK</sequence>
<keyword evidence="1" id="KW-0472">Membrane</keyword>
<proteinExistence type="predicted"/>
<feature type="transmembrane region" description="Helical" evidence="1">
    <location>
        <begin position="6"/>
        <end position="28"/>
    </location>
</feature>
<dbReference type="Gene3D" id="3.30.70.2970">
    <property type="entry name" value="Protein of unknown function (DUF541), domain 2"/>
    <property type="match status" value="1"/>
</dbReference>
<keyword evidence="1" id="KW-1133">Transmembrane helix</keyword>
<dbReference type="EMBL" id="PEYT01000004">
    <property type="protein sequence ID" value="PIS23294.1"/>
    <property type="molecule type" value="Genomic_DNA"/>
</dbReference>
<organism evidence="2 3">
    <name type="scientific">candidate division WWE3 bacterium CG08_land_8_20_14_0_20_40_13</name>
    <dbReference type="NCBI Taxonomy" id="1975084"/>
    <lineage>
        <taxon>Bacteria</taxon>
        <taxon>Katanobacteria</taxon>
    </lineage>
</organism>
<dbReference type="PANTHER" id="PTHR34387:SF2">
    <property type="entry name" value="SLR1258 PROTEIN"/>
    <property type="match status" value="1"/>
</dbReference>
<evidence type="ECO:0000256" key="1">
    <source>
        <dbReference type="SAM" id="Phobius"/>
    </source>
</evidence>
<evidence type="ECO:0008006" key="4">
    <source>
        <dbReference type="Google" id="ProtNLM"/>
    </source>
</evidence>
<dbReference type="PANTHER" id="PTHR34387">
    <property type="entry name" value="SLR1258 PROTEIN"/>
    <property type="match status" value="1"/>
</dbReference>
<gene>
    <name evidence="2" type="ORF">COT49_00390</name>
</gene>
<dbReference type="Pfam" id="PF04402">
    <property type="entry name" value="SIMPL"/>
    <property type="match status" value="1"/>
</dbReference>
<dbReference type="InterPro" id="IPR052022">
    <property type="entry name" value="26kDa_periplasmic_antigen"/>
</dbReference>
<keyword evidence="1" id="KW-0812">Transmembrane</keyword>